<accession>A0A9P4S668</accession>
<organism evidence="1 2">
    <name type="scientific">Patellaria atrata CBS 101060</name>
    <dbReference type="NCBI Taxonomy" id="1346257"/>
    <lineage>
        <taxon>Eukaryota</taxon>
        <taxon>Fungi</taxon>
        <taxon>Dikarya</taxon>
        <taxon>Ascomycota</taxon>
        <taxon>Pezizomycotina</taxon>
        <taxon>Dothideomycetes</taxon>
        <taxon>Dothideomycetes incertae sedis</taxon>
        <taxon>Patellariales</taxon>
        <taxon>Patellariaceae</taxon>
        <taxon>Patellaria</taxon>
    </lineage>
</organism>
<dbReference type="OrthoDB" id="3729307at2759"/>
<gene>
    <name evidence="1" type="ORF">M501DRAFT_986986</name>
</gene>
<name>A0A9P4S668_9PEZI</name>
<evidence type="ECO:0000313" key="1">
    <source>
        <dbReference type="EMBL" id="KAF2836704.1"/>
    </source>
</evidence>
<evidence type="ECO:0008006" key="3">
    <source>
        <dbReference type="Google" id="ProtNLM"/>
    </source>
</evidence>
<protein>
    <recommendedName>
        <fullName evidence="3">Protein kinase domain-containing protein</fullName>
    </recommendedName>
</protein>
<dbReference type="AlphaFoldDB" id="A0A9P4S668"/>
<proteinExistence type="predicted"/>
<dbReference type="EMBL" id="MU006102">
    <property type="protein sequence ID" value="KAF2836704.1"/>
    <property type="molecule type" value="Genomic_DNA"/>
</dbReference>
<dbReference type="InterPro" id="IPR011009">
    <property type="entry name" value="Kinase-like_dom_sf"/>
</dbReference>
<dbReference type="Gene3D" id="1.10.510.10">
    <property type="entry name" value="Transferase(Phosphotransferase) domain 1"/>
    <property type="match status" value="1"/>
</dbReference>
<reference evidence="1" key="1">
    <citation type="journal article" date="2020" name="Stud. Mycol.">
        <title>101 Dothideomycetes genomes: a test case for predicting lifestyles and emergence of pathogens.</title>
        <authorList>
            <person name="Haridas S."/>
            <person name="Albert R."/>
            <person name="Binder M."/>
            <person name="Bloem J."/>
            <person name="Labutti K."/>
            <person name="Salamov A."/>
            <person name="Andreopoulos B."/>
            <person name="Baker S."/>
            <person name="Barry K."/>
            <person name="Bills G."/>
            <person name="Bluhm B."/>
            <person name="Cannon C."/>
            <person name="Castanera R."/>
            <person name="Culley D."/>
            <person name="Daum C."/>
            <person name="Ezra D."/>
            <person name="Gonzalez J."/>
            <person name="Henrissat B."/>
            <person name="Kuo A."/>
            <person name="Liang C."/>
            <person name="Lipzen A."/>
            <person name="Lutzoni F."/>
            <person name="Magnuson J."/>
            <person name="Mondo S."/>
            <person name="Nolan M."/>
            <person name="Ohm R."/>
            <person name="Pangilinan J."/>
            <person name="Park H.-J."/>
            <person name="Ramirez L."/>
            <person name="Alfaro M."/>
            <person name="Sun H."/>
            <person name="Tritt A."/>
            <person name="Yoshinaga Y."/>
            <person name="Zwiers L.-H."/>
            <person name="Turgeon B."/>
            <person name="Goodwin S."/>
            <person name="Spatafora J."/>
            <person name="Crous P."/>
            <person name="Grigoriev I."/>
        </authorList>
    </citation>
    <scope>NUCLEOTIDE SEQUENCE</scope>
    <source>
        <strain evidence="1">CBS 101060</strain>
    </source>
</reference>
<dbReference type="Proteomes" id="UP000799429">
    <property type="component" value="Unassembled WGS sequence"/>
</dbReference>
<keyword evidence="2" id="KW-1185">Reference proteome</keyword>
<evidence type="ECO:0000313" key="2">
    <source>
        <dbReference type="Proteomes" id="UP000799429"/>
    </source>
</evidence>
<sequence>MGNGSLMLDYRLNCKPNCCCNNRRFNNSRLSNNRLKTKSKPGNLLKSYSDFEIVTLGGDSVIISVDGTVAAKVSLRLQSDHVESEQSIFKLLQERREHSYLIETFFLCPGFAHGDINSRNILVNDKNQLKLTDLDHVLRFGERVDVGGEPYTTQCHGATVVGQYGMAGPGIEQLALGSIFWYITRGTEVDDKFPGWEMVTHFIRKDYPVMDHDEPVDQVIHGC</sequence>
<comment type="caution">
    <text evidence="1">The sequence shown here is derived from an EMBL/GenBank/DDBJ whole genome shotgun (WGS) entry which is preliminary data.</text>
</comment>
<dbReference type="SUPFAM" id="SSF56112">
    <property type="entry name" value="Protein kinase-like (PK-like)"/>
    <property type="match status" value="1"/>
</dbReference>